<evidence type="ECO:0000313" key="4">
    <source>
        <dbReference type="Proteomes" id="UP000751190"/>
    </source>
</evidence>
<dbReference type="AlphaFoldDB" id="A0A8J5X9L7"/>
<organism evidence="3 4">
    <name type="scientific">Diacronema lutheri</name>
    <name type="common">Unicellular marine alga</name>
    <name type="synonym">Monochrysis lutheri</name>
    <dbReference type="NCBI Taxonomy" id="2081491"/>
    <lineage>
        <taxon>Eukaryota</taxon>
        <taxon>Haptista</taxon>
        <taxon>Haptophyta</taxon>
        <taxon>Pavlovophyceae</taxon>
        <taxon>Pavlovales</taxon>
        <taxon>Pavlovaceae</taxon>
        <taxon>Diacronema</taxon>
    </lineage>
</organism>
<keyword evidence="2" id="KW-1133">Transmembrane helix</keyword>
<proteinExistence type="predicted"/>
<name>A0A8J5X9L7_DIALT</name>
<reference evidence="3" key="1">
    <citation type="submission" date="2021-05" db="EMBL/GenBank/DDBJ databases">
        <title>The genome of the haptophyte Pavlova lutheri (Diacronema luteri, Pavlovales) - a model for lipid biosynthesis in eukaryotic algae.</title>
        <authorList>
            <person name="Hulatt C.J."/>
            <person name="Posewitz M.C."/>
        </authorList>
    </citation>
    <scope>NUCLEOTIDE SEQUENCE</scope>
    <source>
        <strain evidence="3">NIVA-4/92</strain>
    </source>
</reference>
<feature type="transmembrane region" description="Helical" evidence="2">
    <location>
        <begin position="15"/>
        <end position="35"/>
    </location>
</feature>
<dbReference type="EMBL" id="JAGTXO010000021">
    <property type="protein sequence ID" value="KAG8462408.1"/>
    <property type="molecule type" value="Genomic_DNA"/>
</dbReference>
<gene>
    <name evidence="3" type="ORF">KFE25_012228</name>
</gene>
<accession>A0A8J5X9L7</accession>
<protein>
    <submittedName>
        <fullName evidence="3">Uncharacterized protein</fullName>
    </submittedName>
</protein>
<keyword evidence="2" id="KW-0472">Membrane</keyword>
<keyword evidence="4" id="KW-1185">Reference proteome</keyword>
<keyword evidence="2" id="KW-0812">Transmembrane</keyword>
<evidence type="ECO:0000256" key="2">
    <source>
        <dbReference type="SAM" id="Phobius"/>
    </source>
</evidence>
<comment type="caution">
    <text evidence="3">The sequence shown here is derived from an EMBL/GenBank/DDBJ whole genome shotgun (WGS) entry which is preliminary data.</text>
</comment>
<feature type="compositionally biased region" description="Low complexity" evidence="1">
    <location>
        <begin position="62"/>
        <end position="80"/>
    </location>
</feature>
<feature type="compositionally biased region" description="Basic and acidic residues" evidence="1">
    <location>
        <begin position="81"/>
        <end position="92"/>
    </location>
</feature>
<dbReference type="Proteomes" id="UP000751190">
    <property type="component" value="Unassembled WGS sequence"/>
</dbReference>
<sequence>MPLSAHQPQPKKNGLWAVLLATSFFAIIFWLVWFVGKVVEKLSDAYTARQVRRRRAAKERAQAAAAPAGGVRPPRAAGADEPAKAAADKKDE</sequence>
<evidence type="ECO:0000313" key="3">
    <source>
        <dbReference type="EMBL" id="KAG8462408.1"/>
    </source>
</evidence>
<evidence type="ECO:0000256" key="1">
    <source>
        <dbReference type="SAM" id="MobiDB-lite"/>
    </source>
</evidence>
<feature type="region of interest" description="Disordered" evidence="1">
    <location>
        <begin position="56"/>
        <end position="92"/>
    </location>
</feature>